<dbReference type="EMBL" id="BANB01000084">
    <property type="protein sequence ID" value="GAN76304.1"/>
    <property type="molecule type" value="Genomic_DNA"/>
</dbReference>
<feature type="transmembrane region" description="Helical" evidence="1">
    <location>
        <begin position="54"/>
        <end position="72"/>
    </location>
</feature>
<dbReference type="GO" id="GO:0005886">
    <property type="term" value="C:plasma membrane"/>
    <property type="evidence" value="ECO:0007669"/>
    <property type="project" value="TreeGrafter"/>
</dbReference>
<proteinExistence type="predicted"/>
<dbReference type="GO" id="GO:1901530">
    <property type="term" value="P:response to hypochlorite"/>
    <property type="evidence" value="ECO:0007669"/>
    <property type="project" value="TreeGrafter"/>
</dbReference>
<feature type="transmembrane region" description="Helical" evidence="1">
    <location>
        <begin position="129"/>
        <end position="150"/>
    </location>
</feature>
<keyword evidence="1" id="KW-0812">Transmembrane</keyword>
<protein>
    <recommendedName>
        <fullName evidence="4">DUF417 family protein</fullName>
    </recommendedName>
</protein>
<evidence type="ECO:0008006" key="4">
    <source>
        <dbReference type="Google" id="ProtNLM"/>
    </source>
</evidence>
<dbReference type="AlphaFoldDB" id="A0A0D6P5Z8"/>
<name>A0A0D6P5Z8_9PROT</name>
<gene>
    <name evidence="2" type="ORF">Asru_0084_15</name>
</gene>
<keyword evidence="3" id="KW-1185">Reference proteome</keyword>
<sequence length="200" mass="21985">MEGARTPAGAETVINAGTHPAVREIPAHGGRAEMMIVKYIVGTLDRLGLLRRDLDYHLLRAAMVIIFAWFGWDKWHADEIRQLIPLITHGPLIFWTIPVLGVRGTSILLGASEWTFGLLIFLGFWDKRLGLLGALGSIATFVATVTIFPFAPDGWDEAAGGFPSMSITTAFLLKDLVLLTVSFFLLREDALRLVAARTGR</sequence>
<organism evidence="2 3">
    <name type="scientific">Acidisphaera rubrifaciens HS-AP3</name>
    <dbReference type="NCBI Taxonomy" id="1231350"/>
    <lineage>
        <taxon>Bacteria</taxon>
        <taxon>Pseudomonadati</taxon>
        <taxon>Pseudomonadota</taxon>
        <taxon>Alphaproteobacteria</taxon>
        <taxon>Acetobacterales</taxon>
        <taxon>Acetobacteraceae</taxon>
        <taxon>Acidisphaera</taxon>
    </lineage>
</organism>
<evidence type="ECO:0000313" key="3">
    <source>
        <dbReference type="Proteomes" id="UP000032680"/>
    </source>
</evidence>
<evidence type="ECO:0000313" key="2">
    <source>
        <dbReference type="EMBL" id="GAN76304.1"/>
    </source>
</evidence>
<dbReference type="Proteomes" id="UP000032680">
    <property type="component" value="Unassembled WGS sequence"/>
</dbReference>
<dbReference type="Pfam" id="PF04224">
    <property type="entry name" value="DUF417"/>
    <property type="match status" value="1"/>
</dbReference>
<keyword evidence="1" id="KW-1133">Transmembrane helix</keyword>
<comment type="caution">
    <text evidence="2">The sequence shown here is derived from an EMBL/GenBank/DDBJ whole genome shotgun (WGS) entry which is preliminary data.</text>
</comment>
<dbReference type="PANTHER" id="PTHR40106:SF1">
    <property type="entry name" value="INNER MEMBRANE PROTEIN RCLC"/>
    <property type="match status" value="1"/>
</dbReference>
<reference evidence="2 3" key="1">
    <citation type="submission" date="2012-11" db="EMBL/GenBank/DDBJ databases">
        <title>Whole genome sequence of Acidisphaera rubrifaciens HS-AP3.</title>
        <authorList>
            <person name="Azuma Y."/>
            <person name="Higashiura N."/>
            <person name="Hirakawa H."/>
            <person name="Matsushita K."/>
        </authorList>
    </citation>
    <scope>NUCLEOTIDE SEQUENCE [LARGE SCALE GENOMIC DNA]</scope>
    <source>
        <strain evidence="2 3">HS-AP3</strain>
    </source>
</reference>
<feature type="transmembrane region" description="Helical" evidence="1">
    <location>
        <begin position="92"/>
        <end position="122"/>
    </location>
</feature>
<dbReference type="InterPro" id="IPR007339">
    <property type="entry name" value="RclC-like"/>
</dbReference>
<dbReference type="RefSeq" id="WP_199445526.1">
    <property type="nucleotide sequence ID" value="NZ_BANB01000084.1"/>
</dbReference>
<dbReference type="PANTHER" id="PTHR40106">
    <property type="entry name" value="INNER MEMBRANE PROTEIN RCLC"/>
    <property type="match status" value="1"/>
</dbReference>
<keyword evidence="1" id="KW-0472">Membrane</keyword>
<evidence type="ECO:0000256" key="1">
    <source>
        <dbReference type="SAM" id="Phobius"/>
    </source>
</evidence>
<feature type="transmembrane region" description="Helical" evidence="1">
    <location>
        <begin position="162"/>
        <end position="186"/>
    </location>
</feature>
<accession>A0A0D6P5Z8</accession>